<keyword evidence="4" id="KW-0010">Activator</keyword>
<keyword evidence="5" id="KW-0804">Transcription</keyword>
<accession>A0A7J7GIW6</accession>
<evidence type="ECO:0000256" key="6">
    <source>
        <dbReference type="ARBA" id="ARBA00023242"/>
    </source>
</evidence>
<dbReference type="InterPro" id="IPR016177">
    <property type="entry name" value="DNA-bd_dom_sf"/>
</dbReference>
<keyword evidence="11" id="KW-1185">Reference proteome</keyword>
<evidence type="ECO:0000256" key="2">
    <source>
        <dbReference type="ARBA" id="ARBA00023015"/>
    </source>
</evidence>
<organism evidence="10 11">
    <name type="scientific">Camellia sinensis</name>
    <name type="common">Tea plant</name>
    <name type="synonym">Thea sinensis</name>
    <dbReference type="NCBI Taxonomy" id="4442"/>
    <lineage>
        <taxon>Eukaryota</taxon>
        <taxon>Viridiplantae</taxon>
        <taxon>Streptophyta</taxon>
        <taxon>Embryophyta</taxon>
        <taxon>Tracheophyta</taxon>
        <taxon>Spermatophyta</taxon>
        <taxon>Magnoliopsida</taxon>
        <taxon>eudicotyledons</taxon>
        <taxon>Gunneridae</taxon>
        <taxon>Pentapetalae</taxon>
        <taxon>asterids</taxon>
        <taxon>Ericales</taxon>
        <taxon>Theaceae</taxon>
        <taxon>Camellia</taxon>
    </lineage>
</organism>
<comment type="similarity">
    <text evidence="7">Belongs to the AP2/ERF transcription factor family. AP2 subfamily.</text>
</comment>
<dbReference type="PANTHER" id="PTHR32467:SF118">
    <property type="entry name" value="ETHYLENE-RESPONSIVE TRANSCRIPTION FACTOR RAP2-7"/>
    <property type="match status" value="1"/>
</dbReference>
<feature type="compositionally biased region" description="Basic residues" evidence="8">
    <location>
        <begin position="476"/>
        <end position="486"/>
    </location>
</feature>
<dbReference type="SMART" id="SM00380">
    <property type="entry name" value="AP2"/>
    <property type="match status" value="2"/>
</dbReference>
<feature type="region of interest" description="Disordered" evidence="8">
    <location>
        <begin position="463"/>
        <end position="486"/>
    </location>
</feature>
<gene>
    <name evidence="10" type="ORF">HYC85_021929</name>
</gene>
<keyword evidence="3" id="KW-0238">DNA-binding</keyword>
<proteinExistence type="inferred from homology"/>
<dbReference type="FunFam" id="3.30.730.10:FF:000004">
    <property type="entry name" value="AP2-like ethylene-responsive transcription factor"/>
    <property type="match status" value="1"/>
</dbReference>
<dbReference type="PANTHER" id="PTHR32467">
    <property type="entry name" value="AP2-LIKE ETHYLENE-RESPONSIVE TRANSCRIPTION FACTOR"/>
    <property type="match status" value="1"/>
</dbReference>
<evidence type="ECO:0000313" key="11">
    <source>
        <dbReference type="Proteomes" id="UP000593564"/>
    </source>
</evidence>
<keyword evidence="6" id="KW-0539">Nucleus</keyword>
<evidence type="ECO:0000256" key="3">
    <source>
        <dbReference type="ARBA" id="ARBA00023125"/>
    </source>
</evidence>
<reference evidence="10 11" key="2">
    <citation type="submission" date="2020-07" db="EMBL/GenBank/DDBJ databases">
        <title>Genome assembly of wild tea tree DASZ reveals pedigree and selection history of tea varieties.</title>
        <authorList>
            <person name="Zhang W."/>
        </authorList>
    </citation>
    <scope>NUCLEOTIDE SEQUENCE [LARGE SCALE GENOMIC DNA]</scope>
    <source>
        <strain evidence="11">cv. G240</strain>
        <tissue evidence="10">Leaf</tissue>
    </source>
</reference>
<keyword evidence="2" id="KW-0805">Transcription regulation</keyword>
<dbReference type="EMBL" id="JACBKZ010000010">
    <property type="protein sequence ID" value="KAF5940762.1"/>
    <property type="molecule type" value="Genomic_DNA"/>
</dbReference>
<feature type="region of interest" description="Disordered" evidence="8">
    <location>
        <begin position="117"/>
        <end position="149"/>
    </location>
</feature>
<comment type="subcellular location">
    <subcellularLocation>
        <location evidence="1">Nucleus</location>
    </subcellularLocation>
</comment>
<evidence type="ECO:0000256" key="1">
    <source>
        <dbReference type="ARBA" id="ARBA00004123"/>
    </source>
</evidence>
<dbReference type="Pfam" id="PF00847">
    <property type="entry name" value="AP2"/>
    <property type="match status" value="1"/>
</dbReference>
<dbReference type="PROSITE" id="PS51032">
    <property type="entry name" value="AP2_ERF"/>
    <property type="match status" value="1"/>
</dbReference>
<evidence type="ECO:0000256" key="4">
    <source>
        <dbReference type="ARBA" id="ARBA00023159"/>
    </source>
</evidence>
<dbReference type="SUPFAM" id="SSF54171">
    <property type="entry name" value="DNA-binding domain"/>
    <property type="match status" value="2"/>
</dbReference>
<evidence type="ECO:0000256" key="8">
    <source>
        <dbReference type="SAM" id="MobiDB-lite"/>
    </source>
</evidence>
<dbReference type="Gene3D" id="3.30.730.10">
    <property type="entry name" value="AP2/ERF domain"/>
    <property type="match status" value="1"/>
</dbReference>
<evidence type="ECO:0000313" key="10">
    <source>
        <dbReference type="EMBL" id="KAF5940762.1"/>
    </source>
</evidence>
<dbReference type="InterPro" id="IPR001471">
    <property type="entry name" value="AP2/ERF_dom"/>
</dbReference>
<sequence length="486" mass="53443">MMLDLNLTAVATDSISDGLEAVTEKFLELSGVHMDDSGTSNSSIINLDTSSTNLGDEEFSSSHLYSFDILKTTECEEYNNGVPQTKQLFPVNGEGGEDTSSCQQRQWLDLSVVAGNSGGPKEERGLVVPQQRQQVRKSRRGPRSRSSQYRGVTFYRRTGRWESHIWDCGKQVYLGGFDTAHAAARAYDRAAIKFRGTDADINFNISDYNEDLQQMKNLTKEEFVHVLRRQSTGFSRGTSKYRGVTLHKCGRWEARMGQFLGKKAYDKAAIKCNGREAVTNFEASTYEEELSSEIENGGSSHNLDLNLGISTPYFANGQMGSNDLSSGLHLQSDLSNMHENRGAENSVTTMGIQLPHGQIMVSEHPPLWKGVNSHAVPIYEGRAIENSMEFDSSPSWALQFEGPFGGDVPLPLFSTAASSGFATSTIATSSAAVYQPWFPTTTIPHNHYFPSGDGKEVTVVEEDSRRGRGVGERGSQGRKLHWGGAS</sequence>
<protein>
    <recommendedName>
        <fullName evidence="9">AP2/ERF domain-containing protein</fullName>
    </recommendedName>
</protein>
<dbReference type="GO" id="GO:0003677">
    <property type="term" value="F:DNA binding"/>
    <property type="evidence" value="ECO:0007669"/>
    <property type="project" value="UniProtKB-KW"/>
</dbReference>
<dbReference type="GO" id="GO:0005634">
    <property type="term" value="C:nucleus"/>
    <property type="evidence" value="ECO:0007669"/>
    <property type="project" value="UniProtKB-SubCell"/>
</dbReference>
<dbReference type="GO" id="GO:0003700">
    <property type="term" value="F:DNA-binding transcription factor activity"/>
    <property type="evidence" value="ECO:0007669"/>
    <property type="project" value="InterPro"/>
</dbReference>
<name>A0A7J7GIW6_CAMSI</name>
<evidence type="ECO:0000259" key="9">
    <source>
        <dbReference type="PROSITE" id="PS51032"/>
    </source>
</evidence>
<evidence type="ECO:0000256" key="5">
    <source>
        <dbReference type="ARBA" id="ARBA00023163"/>
    </source>
</evidence>
<evidence type="ECO:0000256" key="7">
    <source>
        <dbReference type="ARBA" id="ARBA00037973"/>
    </source>
</evidence>
<dbReference type="InterPro" id="IPR036955">
    <property type="entry name" value="AP2/ERF_dom_sf"/>
</dbReference>
<comment type="caution">
    <text evidence="10">The sequence shown here is derived from an EMBL/GenBank/DDBJ whole genome shotgun (WGS) entry which is preliminary data.</text>
</comment>
<reference evidence="11" key="1">
    <citation type="journal article" date="2020" name="Nat. Commun.">
        <title>Genome assembly of wild tea tree DASZ reveals pedigree and selection history of tea varieties.</title>
        <authorList>
            <person name="Zhang W."/>
            <person name="Zhang Y."/>
            <person name="Qiu H."/>
            <person name="Guo Y."/>
            <person name="Wan H."/>
            <person name="Zhang X."/>
            <person name="Scossa F."/>
            <person name="Alseekh S."/>
            <person name="Zhang Q."/>
            <person name="Wang P."/>
            <person name="Xu L."/>
            <person name="Schmidt M.H."/>
            <person name="Jia X."/>
            <person name="Li D."/>
            <person name="Zhu A."/>
            <person name="Guo F."/>
            <person name="Chen W."/>
            <person name="Ni D."/>
            <person name="Usadel B."/>
            <person name="Fernie A.R."/>
            <person name="Wen W."/>
        </authorList>
    </citation>
    <scope>NUCLEOTIDE SEQUENCE [LARGE SCALE GENOMIC DNA]</scope>
    <source>
        <strain evidence="11">cv. G240</strain>
    </source>
</reference>
<dbReference type="Proteomes" id="UP000593564">
    <property type="component" value="Unassembled WGS sequence"/>
</dbReference>
<feature type="compositionally biased region" description="Basic residues" evidence="8">
    <location>
        <begin position="134"/>
        <end position="143"/>
    </location>
</feature>
<feature type="domain" description="AP2/ERF" evidence="9">
    <location>
        <begin position="148"/>
        <end position="204"/>
    </location>
</feature>
<dbReference type="CDD" id="cd00018">
    <property type="entry name" value="AP2"/>
    <property type="match status" value="2"/>
</dbReference>
<dbReference type="AlphaFoldDB" id="A0A7J7GIW6"/>